<protein>
    <submittedName>
        <fullName evidence="1">Uncharacterized protein</fullName>
    </submittedName>
</protein>
<dbReference type="AlphaFoldDB" id="A0A841NXL6"/>
<dbReference type="Proteomes" id="UP000556329">
    <property type="component" value="Unassembled WGS sequence"/>
</dbReference>
<gene>
    <name evidence="1" type="ORF">HNQ71_000360</name>
</gene>
<evidence type="ECO:0000313" key="1">
    <source>
        <dbReference type="EMBL" id="MBB6407716.1"/>
    </source>
</evidence>
<dbReference type="EMBL" id="JACHEF010000001">
    <property type="protein sequence ID" value="MBB6407716.1"/>
    <property type="molecule type" value="Genomic_DNA"/>
</dbReference>
<name>A0A841NXL6_9HYPH</name>
<sequence>MHPVNYLFQDIYGNDWSIGSTVTTQKRRERDSPWVRELRSLLERKRS</sequence>
<dbReference type="RefSeq" id="WP_184870898.1">
    <property type="nucleotide sequence ID" value="NZ_JACHEF010000001.1"/>
</dbReference>
<keyword evidence="2" id="KW-1185">Reference proteome</keyword>
<comment type="caution">
    <text evidence="1">The sequence shown here is derived from an EMBL/GenBank/DDBJ whole genome shotgun (WGS) entry which is preliminary data.</text>
</comment>
<evidence type="ECO:0000313" key="2">
    <source>
        <dbReference type="Proteomes" id="UP000556329"/>
    </source>
</evidence>
<proteinExistence type="predicted"/>
<organism evidence="1 2">
    <name type="scientific">Mesorhizobium sangaii</name>
    <dbReference type="NCBI Taxonomy" id="505389"/>
    <lineage>
        <taxon>Bacteria</taxon>
        <taxon>Pseudomonadati</taxon>
        <taxon>Pseudomonadota</taxon>
        <taxon>Alphaproteobacteria</taxon>
        <taxon>Hyphomicrobiales</taxon>
        <taxon>Phyllobacteriaceae</taxon>
        <taxon>Mesorhizobium</taxon>
    </lineage>
</organism>
<accession>A0A841NXL6</accession>
<reference evidence="1 2" key="1">
    <citation type="submission" date="2020-08" db="EMBL/GenBank/DDBJ databases">
        <title>Genomic Encyclopedia of Type Strains, Phase IV (KMG-IV): sequencing the most valuable type-strain genomes for metagenomic binning, comparative biology and taxonomic classification.</title>
        <authorList>
            <person name="Goeker M."/>
        </authorList>
    </citation>
    <scope>NUCLEOTIDE SEQUENCE [LARGE SCALE GENOMIC DNA]</scope>
    <source>
        <strain evidence="1 2">DSM 100039</strain>
    </source>
</reference>